<evidence type="ECO:0000256" key="7">
    <source>
        <dbReference type="PROSITE-ProRule" id="PRU01006"/>
    </source>
</evidence>
<keyword evidence="12" id="KW-1185">Reference proteome</keyword>
<dbReference type="PANTHER" id="PTHR23323:SF24">
    <property type="entry name" value="VACUOLAR PROTEIN SORTING-ASSOCIATED PROTEIN 11 HOMOLOG"/>
    <property type="match status" value="1"/>
</dbReference>
<dbReference type="GO" id="GO:0030897">
    <property type="term" value="C:HOPS complex"/>
    <property type="evidence" value="ECO:0007669"/>
    <property type="project" value="TreeGrafter"/>
</dbReference>
<feature type="domain" description="MYND-type" evidence="10">
    <location>
        <begin position="680"/>
        <end position="718"/>
    </location>
</feature>
<proteinExistence type="predicted"/>
<accession>A0A2G9U7Q6</accession>
<reference evidence="11 12" key="1">
    <citation type="submission" date="2015-09" db="EMBL/GenBank/DDBJ databases">
        <title>Draft genome of the parasitic nematode Teladorsagia circumcincta isolate WARC Sus (inbred).</title>
        <authorList>
            <person name="Mitreva M."/>
        </authorList>
    </citation>
    <scope>NUCLEOTIDE SEQUENCE [LARGE SCALE GENOMIC DNA]</scope>
    <source>
        <strain evidence="11 12">S</strain>
    </source>
</reference>
<evidence type="ECO:0000256" key="1">
    <source>
        <dbReference type="ARBA" id="ARBA00004492"/>
    </source>
</evidence>
<dbReference type="PROSITE" id="PS50236">
    <property type="entry name" value="CHCR"/>
    <property type="match status" value="1"/>
</dbReference>
<dbReference type="OrthoDB" id="26184at2759"/>
<comment type="subcellular location">
    <subcellularLocation>
        <location evidence="1">Late endosome membrane</location>
        <topology evidence="1">Peripheral membrane protein</topology>
        <orientation evidence="1">Cytoplasmic side</orientation>
    </subcellularLocation>
</comment>
<dbReference type="GO" id="GO:0006886">
    <property type="term" value="P:intracellular protein transport"/>
    <property type="evidence" value="ECO:0007669"/>
    <property type="project" value="UniProtKB-UniRule"/>
</dbReference>
<dbReference type="PROSITE" id="PS50865">
    <property type="entry name" value="ZF_MYND_2"/>
    <property type="match status" value="1"/>
</dbReference>
<dbReference type="InterPro" id="IPR011990">
    <property type="entry name" value="TPR-like_helical_dom_sf"/>
</dbReference>
<dbReference type="InterPro" id="IPR002893">
    <property type="entry name" value="Znf_MYND"/>
</dbReference>
<dbReference type="GO" id="GO:0007033">
    <property type="term" value="P:vacuole organization"/>
    <property type="evidence" value="ECO:0007669"/>
    <property type="project" value="TreeGrafter"/>
</dbReference>
<dbReference type="SUPFAM" id="SSF144232">
    <property type="entry name" value="HIT/MYND zinc finger-like"/>
    <property type="match status" value="1"/>
</dbReference>
<feature type="coiled-coil region" evidence="8">
    <location>
        <begin position="373"/>
        <end position="407"/>
    </location>
</feature>
<feature type="compositionally biased region" description="Polar residues" evidence="9">
    <location>
        <begin position="488"/>
        <end position="513"/>
    </location>
</feature>
<dbReference type="Gene3D" id="6.10.140.2220">
    <property type="match status" value="1"/>
</dbReference>
<feature type="compositionally biased region" description="Polar residues" evidence="9">
    <location>
        <begin position="543"/>
        <end position="568"/>
    </location>
</feature>
<evidence type="ECO:0000256" key="2">
    <source>
        <dbReference type="ARBA" id="ARBA00022723"/>
    </source>
</evidence>
<protein>
    <submittedName>
        <fullName evidence="11">MYND finger</fullName>
    </submittedName>
</protein>
<keyword evidence="8" id="KW-0175">Coiled coil</keyword>
<dbReference type="GO" id="GO:0008270">
    <property type="term" value="F:zinc ion binding"/>
    <property type="evidence" value="ECO:0007669"/>
    <property type="project" value="UniProtKB-KW"/>
</dbReference>
<evidence type="ECO:0000256" key="4">
    <source>
        <dbReference type="ARBA" id="ARBA00022833"/>
    </source>
</evidence>
<evidence type="ECO:0000313" key="11">
    <source>
        <dbReference type="EMBL" id="PIO65530.1"/>
    </source>
</evidence>
<keyword evidence="4" id="KW-0862">Zinc</keyword>
<dbReference type="GO" id="GO:0048284">
    <property type="term" value="P:organelle fusion"/>
    <property type="evidence" value="ECO:0007669"/>
    <property type="project" value="TreeGrafter"/>
</dbReference>
<dbReference type="Pfam" id="PF01753">
    <property type="entry name" value="zf-MYND"/>
    <property type="match status" value="1"/>
</dbReference>
<dbReference type="GO" id="GO:0030674">
    <property type="term" value="F:protein-macromolecule adaptor activity"/>
    <property type="evidence" value="ECO:0007669"/>
    <property type="project" value="TreeGrafter"/>
</dbReference>
<dbReference type="Pfam" id="PF23356">
    <property type="entry name" value="TPR_PEP5_VPS11"/>
    <property type="match status" value="1"/>
</dbReference>
<evidence type="ECO:0000256" key="9">
    <source>
        <dbReference type="SAM" id="MobiDB-lite"/>
    </source>
</evidence>
<evidence type="ECO:0000313" key="12">
    <source>
        <dbReference type="Proteomes" id="UP000230423"/>
    </source>
</evidence>
<dbReference type="PANTHER" id="PTHR23323">
    <property type="entry name" value="VACUOLAR PROTEIN SORTING-ASSOCIATED PROTEIN"/>
    <property type="match status" value="1"/>
</dbReference>
<dbReference type="Gene3D" id="1.25.40.10">
    <property type="entry name" value="Tetratricopeptide repeat domain"/>
    <property type="match status" value="1"/>
</dbReference>
<name>A0A2G9U7Q6_TELCI</name>
<evidence type="ECO:0000256" key="8">
    <source>
        <dbReference type="SAM" id="Coils"/>
    </source>
</evidence>
<keyword evidence="2" id="KW-0479">Metal-binding</keyword>
<dbReference type="GO" id="GO:0006904">
    <property type="term" value="P:vesicle docking involved in exocytosis"/>
    <property type="evidence" value="ECO:0007669"/>
    <property type="project" value="TreeGrafter"/>
</dbReference>
<organism evidence="11 12">
    <name type="scientific">Teladorsagia circumcincta</name>
    <name type="common">Brown stomach worm</name>
    <name type="synonym">Ostertagia circumcincta</name>
    <dbReference type="NCBI Taxonomy" id="45464"/>
    <lineage>
        <taxon>Eukaryota</taxon>
        <taxon>Metazoa</taxon>
        <taxon>Ecdysozoa</taxon>
        <taxon>Nematoda</taxon>
        <taxon>Chromadorea</taxon>
        <taxon>Rhabditida</taxon>
        <taxon>Rhabditina</taxon>
        <taxon>Rhabditomorpha</taxon>
        <taxon>Strongyloidea</taxon>
        <taxon>Trichostrongylidae</taxon>
        <taxon>Teladorsagia</taxon>
    </lineage>
</organism>
<dbReference type="InterPro" id="IPR000547">
    <property type="entry name" value="Clathrin_H-chain/VPS_repeat"/>
</dbReference>
<dbReference type="GO" id="GO:0031902">
    <property type="term" value="C:late endosome membrane"/>
    <property type="evidence" value="ECO:0007669"/>
    <property type="project" value="UniProtKB-SubCell"/>
</dbReference>
<evidence type="ECO:0000256" key="5">
    <source>
        <dbReference type="ARBA" id="ARBA00023136"/>
    </source>
</evidence>
<gene>
    <name evidence="11" type="ORF">TELCIR_12793</name>
</gene>
<feature type="repeat" description="CHCR" evidence="7">
    <location>
        <begin position="24"/>
        <end position="173"/>
    </location>
</feature>
<sequence length="871" mass="97727">MVHFYEADQCTDADGYRGRCLQLGRSHEKLQLIALGDHLYLEGSRLRQLCVYMEALHETNRYNLHHTSILLHCYAQLEEREKMMKFLEKISKDGRTDMAAVFDVLRSLKLSEDASLFAVKLGMHDYALSMMVEDLGRHATAIKYISKRTSAEACKFIEKYGHLLFEACPSETIDLLQTVVEKSSGDNVDPMQLLKVFVGDFPKAAGFIEFALKKVSGPSRTVLLDAMLELRLRDYSEGKITDADCSKQLIPFIEDGNITRALHLARLFHCTPVMQHILQKLGRKKELLQYYLEGNKLREAIDLCNSEKSKEMWLDTLVHVSKIEGDIDESLVVKMLEGIEADGKLQPLVVLEILSRSSTLKVAAVKDYVIRWLDAQNKQIEADRKAIAEGERRVEEIDKQMESLKFKEISRESISDRAAYQMFHKELNGAVNGLDVISKYIRSGVFESSRKNNQKKGSAAVSPADSRRGDGNPFEDDDELNPFADRGTLSTKSSDSPSRQTSIAKSSHGNRPTTYDDSKNPFIVGTNPFEDDDELNPFADRGTLSTKSSDSPSRQTSIAKSSHGNRPTTYDDSKNPFIVGTNPFEDDDELNPFADRGTLSTKSSDSPSRQTSIAKSSHGNRPTTYDDSKNPFIGLALCHQPTQELTPKSLISFVEIEPSGIDHALQGFANGLLHHLHSICHGCLSGGLDLKRCKGCRMFYYCSIDCQKKDWPMHKIECVSCKKYNGVADTWVRFVMRLAAKWAAGDMGEITVDNVVRSLSTLPYRSDAAQHRVGQFMKDYKAFCKKRIVNDDVIKRLFKAAKVNSFQLLSDVCLPIGLALYIQLSGIGHSSNPETFAVEPCHRAKEPETELPSQVVIRPESHFALKTTSKE</sequence>
<feature type="region of interest" description="Disordered" evidence="9">
    <location>
        <begin position="449"/>
        <end position="627"/>
    </location>
</feature>
<dbReference type="EMBL" id="KZ348934">
    <property type="protein sequence ID" value="PIO65530.1"/>
    <property type="molecule type" value="Genomic_DNA"/>
</dbReference>
<dbReference type="AlphaFoldDB" id="A0A2G9U7Q6"/>
<keyword evidence="3 6" id="KW-0863">Zinc-finger</keyword>
<dbReference type="Proteomes" id="UP000230423">
    <property type="component" value="Unassembled WGS sequence"/>
</dbReference>
<evidence type="ECO:0000256" key="3">
    <source>
        <dbReference type="ARBA" id="ARBA00022771"/>
    </source>
</evidence>
<evidence type="ECO:0000259" key="10">
    <source>
        <dbReference type="PROSITE" id="PS50865"/>
    </source>
</evidence>
<keyword evidence="5" id="KW-0472">Membrane</keyword>
<dbReference type="InterPro" id="IPR057308">
    <property type="entry name" value="CHCR_PEP5_VPS11"/>
</dbReference>
<evidence type="ECO:0000256" key="6">
    <source>
        <dbReference type="PROSITE-ProRule" id="PRU00134"/>
    </source>
</evidence>
<dbReference type="GO" id="GO:0007032">
    <property type="term" value="P:endosome organization"/>
    <property type="evidence" value="ECO:0007669"/>
    <property type="project" value="TreeGrafter"/>
</dbReference>
<feature type="compositionally biased region" description="Polar residues" evidence="9">
    <location>
        <begin position="598"/>
        <end position="623"/>
    </location>
</feature>